<sequence length="70" mass="7947">MVRVHVFPDGFTKLLCAQDFNDSSSSIAATTVEFSRDKRGLLIVSESYSEREGGGHTTDYFWTGHRFKEK</sequence>
<dbReference type="AlphaFoldDB" id="A0A7W9SS09"/>
<evidence type="ECO:0000313" key="2">
    <source>
        <dbReference type="Proteomes" id="UP000520814"/>
    </source>
</evidence>
<dbReference type="RefSeq" id="WP_184199049.1">
    <property type="nucleotide sequence ID" value="NZ_JACHGW010000003.1"/>
</dbReference>
<accession>A0A7W9SS09</accession>
<reference evidence="1 2" key="1">
    <citation type="submission" date="2020-08" db="EMBL/GenBank/DDBJ databases">
        <title>Genomic Encyclopedia of Type Strains, Phase IV (KMG-IV): sequencing the most valuable type-strain genomes for metagenomic binning, comparative biology and taxonomic classification.</title>
        <authorList>
            <person name="Goeker M."/>
        </authorList>
    </citation>
    <scope>NUCLEOTIDE SEQUENCE [LARGE SCALE GENOMIC DNA]</scope>
    <source>
        <strain evidence="1 2">DSM 23562</strain>
    </source>
</reference>
<organism evidence="1 2">
    <name type="scientific">Armatimonas rosea</name>
    <dbReference type="NCBI Taxonomy" id="685828"/>
    <lineage>
        <taxon>Bacteria</taxon>
        <taxon>Bacillati</taxon>
        <taxon>Armatimonadota</taxon>
        <taxon>Armatimonadia</taxon>
        <taxon>Armatimonadales</taxon>
        <taxon>Armatimonadaceae</taxon>
        <taxon>Armatimonas</taxon>
    </lineage>
</organism>
<name>A0A7W9SS09_ARMRO</name>
<gene>
    <name evidence="1" type="ORF">HNQ39_003461</name>
</gene>
<keyword evidence="2" id="KW-1185">Reference proteome</keyword>
<evidence type="ECO:0000313" key="1">
    <source>
        <dbReference type="EMBL" id="MBB6051651.1"/>
    </source>
</evidence>
<proteinExistence type="predicted"/>
<comment type="caution">
    <text evidence="1">The sequence shown here is derived from an EMBL/GenBank/DDBJ whole genome shotgun (WGS) entry which is preliminary data.</text>
</comment>
<dbReference type="Proteomes" id="UP000520814">
    <property type="component" value="Unassembled WGS sequence"/>
</dbReference>
<dbReference type="EMBL" id="JACHGW010000003">
    <property type="protein sequence ID" value="MBB6051651.1"/>
    <property type="molecule type" value="Genomic_DNA"/>
</dbReference>
<protein>
    <submittedName>
        <fullName evidence="1">Uncharacterized protein</fullName>
    </submittedName>
</protein>